<gene>
    <name evidence="3" type="primary">ifi44</name>
    <name evidence="4" type="synonym">LOC123723668</name>
</gene>
<dbReference type="SUPFAM" id="SSF52540">
    <property type="entry name" value="P-loop containing nucleoside triphosphate hydrolases"/>
    <property type="match status" value="1"/>
</dbReference>
<reference evidence="3 4" key="1">
    <citation type="submission" date="2025-05" db="UniProtKB">
        <authorList>
            <consortium name="RefSeq"/>
        </authorList>
    </citation>
    <scope>IDENTIFICATION</scope>
</reference>
<keyword evidence="2" id="KW-1185">Reference proteome</keyword>
<sequence length="274" mass="30647">MQWTSERKRQLMEKIKKYKPDVKSVSQARVLLVGPVGAGKSSFFNSVNSIFRGNMTSQAICGSAGTSLTTQFRTFTIKSGKHGEPIPLILCDTMGLEEASGAGLDMEDLVSIYKGHVQDRYQFNPMTPLSEDVPGYRKHVSLKDQIHCVVYVVDACRVSLLSAKIVEKFAAIRKKTNQIGIPQLVIMTKVDEACPLVSEELQNVYMSHYIQRKIQELSASLGIPVSGILPVKNYSHELELNQNTDLLLLSALDQMLNYADSFFENQPEEEKEEL</sequence>
<dbReference type="InterPro" id="IPR027417">
    <property type="entry name" value="P-loop_NTPase"/>
</dbReference>
<evidence type="ECO:0000313" key="2">
    <source>
        <dbReference type="Proteomes" id="UP001652741"/>
    </source>
</evidence>
<evidence type="ECO:0000259" key="1">
    <source>
        <dbReference type="Pfam" id="PF01926"/>
    </source>
</evidence>
<dbReference type="Gene3D" id="3.40.50.300">
    <property type="entry name" value="P-loop containing nucleotide triphosphate hydrolases"/>
    <property type="match status" value="1"/>
</dbReference>
<name>A0ABM3CSQ0_SALSA</name>
<proteinExistence type="predicted"/>
<dbReference type="PANTHER" id="PTHR14241">
    <property type="entry name" value="INTERFERON-INDUCED PROTEIN 44"/>
    <property type="match status" value="1"/>
</dbReference>
<dbReference type="RefSeq" id="XP_045550688.1">
    <property type="nucleotide sequence ID" value="XM_045694732.1"/>
</dbReference>
<evidence type="ECO:0000313" key="4">
    <source>
        <dbReference type="RefSeq" id="XP_045550688.1"/>
    </source>
</evidence>
<accession>A0ABM3CSQ0</accession>
<dbReference type="Pfam" id="PF01926">
    <property type="entry name" value="MMR_HSR1"/>
    <property type="match status" value="1"/>
</dbReference>
<dbReference type="Proteomes" id="UP001652741">
    <property type="component" value="Chromosome ssa14"/>
</dbReference>
<dbReference type="RefSeq" id="XP_045549570.1">
    <property type="nucleotide sequence ID" value="XM_045693614.1"/>
</dbReference>
<protein>
    <submittedName>
        <fullName evidence="3">Interferon-induced protein 44 isoform X1</fullName>
    </submittedName>
    <submittedName>
        <fullName evidence="4">Interferon-induced protein 44-like isoform X2</fullName>
    </submittedName>
</protein>
<dbReference type="GeneID" id="100195371"/>
<feature type="domain" description="G" evidence="1">
    <location>
        <begin position="29"/>
        <end position="158"/>
    </location>
</feature>
<organism evidence="2 3">
    <name type="scientific">Salmo salar</name>
    <name type="common">Atlantic salmon</name>
    <dbReference type="NCBI Taxonomy" id="8030"/>
    <lineage>
        <taxon>Eukaryota</taxon>
        <taxon>Metazoa</taxon>
        <taxon>Chordata</taxon>
        <taxon>Craniata</taxon>
        <taxon>Vertebrata</taxon>
        <taxon>Euteleostomi</taxon>
        <taxon>Actinopterygii</taxon>
        <taxon>Neopterygii</taxon>
        <taxon>Teleostei</taxon>
        <taxon>Protacanthopterygii</taxon>
        <taxon>Salmoniformes</taxon>
        <taxon>Salmonidae</taxon>
        <taxon>Salmoninae</taxon>
        <taxon>Salmo</taxon>
    </lineage>
</organism>
<dbReference type="PANTHER" id="PTHR14241:SF19">
    <property type="entry name" value="INTERFERON-INDUCED PROTEIN 44-LIKE ISOFORM X1-RELATED"/>
    <property type="match status" value="1"/>
</dbReference>
<evidence type="ECO:0000313" key="3">
    <source>
        <dbReference type="RefSeq" id="XP_045549570.1"/>
    </source>
</evidence>
<dbReference type="InterPro" id="IPR006073">
    <property type="entry name" value="GTP-bd"/>
</dbReference>
<dbReference type="CDD" id="cd00882">
    <property type="entry name" value="Ras_like_GTPase"/>
    <property type="match status" value="1"/>
</dbReference>